<feature type="region of interest" description="Disordered" evidence="1">
    <location>
        <begin position="132"/>
        <end position="188"/>
    </location>
</feature>
<evidence type="ECO:0000313" key="2">
    <source>
        <dbReference type="EMBL" id="GGW61940.1"/>
    </source>
</evidence>
<feature type="compositionally biased region" description="Basic and acidic residues" evidence="1">
    <location>
        <begin position="163"/>
        <end position="173"/>
    </location>
</feature>
<reference evidence="2" key="1">
    <citation type="journal article" date="2014" name="Int. J. Syst. Evol. Microbiol.">
        <title>Complete genome sequence of Corynebacterium casei LMG S-19264T (=DSM 44701T), isolated from a smear-ripened cheese.</title>
        <authorList>
            <consortium name="US DOE Joint Genome Institute (JGI-PGF)"/>
            <person name="Walter F."/>
            <person name="Albersmeier A."/>
            <person name="Kalinowski J."/>
            <person name="Ruckert C."/>
        </authorList>
    </citation>
    <scope>NUCLEOTIDE SEQUENCE</scope>
    <source>
        <strain evidence="2">JCM 4490</strain>
    </source>
</reference>
<gene>
    <name evidence="2" type="ORF">GCM10010503_43880</name>
</gene>
<accession>A0A918MT07</accession>
<evidence type="ECO:0000313" key="3">
    <source>
        <dbReference type="Proteomes" id="UP000620224"/>
    </source>
</evidence>
<sequence length="188" mass="18346">MLVPVVDEPVGQLLGPFAGLGRAEVVQEQQRAAHQGLQLPFAVVAGAGAQARVEVGGGGRFPAQTDPSGEQGADGAVRLVRLARARGAGDQQRRALSDARPTGAGASGARDLVGPGGDLRVVGQGAAVAGGDPGVGEFQRGDGLGAPVLDGSGGEVDAATGKDAVEPVGERADPVGLAGQGGGQRSPP</sequence>
<organism evidence="2 3">
    <name type="scientific">Streptomyces lucensis JCM 4490</name>
    <dbReference type="NCBI Taxonomy" id="1306176"/>
    <lineage>
        <taxon>Bacteria</taxon>
        <taxon>Bacillati</taxon>
        <taxon>Actinomycetota</taxon>
        <taxon>Actinomycetes</taxon>
        <taxon>Kitasatosporales</taxon>
        <taxon>Streptomycetaceae</taxon>
        <taxon>Streptomyces</taxon>
    </lineage>
</organism>
<evidence type="ECO:0000256" key="1">
    <source>
        <dbReference type="SAM" id="MobiDB-lite"/>
    </source>
</evidence>
<feature type="compositionally biased region" description="Gly residues" evidence="1">
    <location>
        <begin position="178"/>
        <end position="188"/>
    </location>
</feature>
<reference evidence="2" key="2">
    <citation type="submission" date="2020-09" db="EMBL/GenBank/DDBJ databases">
        <authorList>
            <person name="Sun Q."/>
            <person name="Ohkuma M."/>
        </authorList>
    </citation>
    <scope>NUCLEOTIDE SEQUENCE</scope>
    <source>
        <strain evidence="2">JCM 4490</strain>
    </source>
</reference>
<comment type="caution">
    <text evidence="2">The sequence shown here is derived from an EMBL/GenBank/DDBJ whole genome shotgun (WGS) entry which is preliminary data.</text>
</comment>
<keyword evidence="3" id="KW-1185">Reference proteome</keyword>
<proteinExistence type="predicted"/>
<name>A0A918MT07_9ACTN</name>
<dbReference type="AlphaFoldDB" id="A0A918MT07"/>
<dbReference type="EMBL" id="BMUE01000009">
    <property type="protein sequence ID" value="GGW61940.1"/>
    <property type="molecule type" value="Genomic_DNA"/>
</dbReference>
<feature type="region of interest" description="Disordered" evidence="1">
    <location>
        <begin position="86"/>
        <end position="117"/>
    </location>
</feature>
<dbReference type="Proteomes" id="UP000620224">
    <property type="component" value="Unassembled WGS sequence"/>
</dbReference>
<protein>
    <submittedName>
        <fullName evidence="2">Uncharacterized protein</fullName>
    </submittedName>
</protein>